<protein>
    <submittedName>
        <fullName evidence="2">Uncharacterized protein</fullName>
    </submittedName>
</protein>
<reference evidence="2 3" key="1">
    <citation type="journal article" date="2012" name="Science">
        <title>Ecological populations of bacteria act as socially cohesive units of antibiotic production and resistance.</title>
        <authorList>
            <person name="Cordero O.X."/>
            <person name="Wildschutte H."/>
            <person name="Kirkup B."/>
            <person name="Proehl S."/>
            <person name="Ngo L."/>
            <person name="Hussain F."/>
            <person name="Le Roux F."/>
            <person name="Mincer T."/>
            <person name="Polz M.F."/>
        </authorList>
    </citation>
    <scope>NUCLEOTIDE SEQUENCE [LARGE SCALE GENOMIC DNA]</scope>
    <source>
        <strain evidence="2 3">FS-238</strain>
    </source>
</reference>
<keyword evidence="3" id="KW-1185">Reference proteome</keyword>
<dbReference type="EMBL" id="AJYS02000155">
    <property type="protein sequence ID" value="OEE37156.1"/>
    <property type="molecule type" value="Genomic_DNA"/>
</dbReference>
<name>A0A853R5L8_9VIBR</name>
<dbReference type="Proteomes" id="UP000094808">
    <property type="component" value="Unassembled WGS sequence"/>
</dbReference>
<keyword evidence="1" id="KW-0472">Membrane</keyword>
<feature type="transmembrane region" description="Helical" evidence="1">
    <location>
        <begin position="23"/>
        <end position="42"/>
    </location>
</feature>
<keyword evidence="1" id="KW-1133">Transmembrane helix</keyword>
<evidence type="ECO:0000313" key="2">
    <source>
        <dbReference type="EMBL" id="OEE37156.1"/>
    </source>
</evidence>
<feature type="transmembrane region" description="Helical" evidence="1">
    <location>
        <begin position="62"/>
        <end position="78"/>
    </location>
</feature>
<proteinExistence type="predicted"/>
<dbReference type="RefSeq" id="WP_017045413.1">
    <property type="nucleotide sequence ID" value="NZ_AJYS02000155.1"/>
</dbReference>
<keyword evidence="1" id="KW-0812">Transmembrane</keyword>
<organism evidence="2 3">
    <name type="scientific">Vibrio ordalii FS-238</name>
    <dbReference type="NCBI Taxonomy" id="617133"/>
    <lineage>
        <taxon>Bacteria</taxon>
        <taxon>Pseudomonadati</taxon>
        <taxon>Pseudomonadota</taxon>
        <taxon>Gammaproteobacteria</taxon>
        <taxon>Vibrionales</taxon>
        <taxon>Vibrionaceae</taxon>
        <taxon>Vibrio</taxon>
    </lineage>
</organism>
<evidence type="ECO:0000256" key="1">
    <source>
        <dbReference type="SAM" id="Phobius"/>
    </source>
</evidence>
<accession>A0A853R5L8</accession>
<comment type="caution">
    <text evidence="2">The sequence shown here is derived from an EMBL/GenBank/DDBJ whole genome shotgun (WGS) entry which is preliminary data.</text>
</comment>
<dbReference type="AlphaFoldDB" id="A0A853R5L8"/>
<sequence length="245" mass="27802">MDSIFSFILKLIEALKPKFYNKITWLIVVSGLSLMSTPLWITVVNAVFERAFELSLTNGSDAAWGFALCCLGLIYHLVNSGLYEMALSVDTKAKAEKRDKHDLEVFKGLNEAMSEDYLNNLISWVRTGDSLHWDDYGKLKRFIDQASSSTNSFLNSELSGTTLQLGQSLSNFTSFVDEHFDEYPYGQTVTNFKMCLAPQLNCDRAGSWEDSAEYGELAREMVDITEAIVQSYRGWRKSIKKNLYI</sequence>
<evidence type="ECO:0000313" key="3">
    <source>
        <dbReference type="Proteomes" id="UP000094808"/>
    </source>
</evidence>
<gene>
    <name evidence="2" type="ORF">A1QS_16255</name>
</gene>